<evidence type="ECO:0000313" key="3">
    <source>
        <dbReference type="EMBL" id="RLU15955.1"/>
    </source>
</evidence>
<dbReference type="InterPro" id="IPR000477">
    <property type="entry name" value="RT_dom"/>
</dbReference>
<dbReference type="CDD" id="cd00304">
    <property type="entry name" value="RT_like"/>
    <property type="match status" value="1"/>
</dbReference>
<reference evidence="3 4" key="1">
    <citation type="journal article" date="2018" name="Genome Res.">
        <title>The genomic architecture and molecular evolution of ant odorant receptors.</title>
        <authorList>
            <person name="McKenzie S.K."/>
            <person name="Kronauer D.J.C."/>
        </authorList>
    </citation>
    <scope>NUCLEOTIDE SEQUENCE [LARGE SCALE GENOMIC DNA]</scope>
    <source>
        <strain evidence="3">Clonal line C1</strain>
    </source>
</reference>
<organism evidence="3 4">
    <name type="scientific">Ooceraea biroi</name>
    <name type="common">Clonal raider ant</name>
    <name type="synonym">Cerapachys biroi</name>
    <dbReference type="NCBI Taxonomy" id="2015173"/>
    <lineage>
        <taxon>Eukaryota</taxon>
        <taxon>Metazoa</taxon>
        <taxon>Ecdysozoa</taxon>
        <taxon>Arthropoda</taxon>
        <taxon>Hexapoda</taxon>
        <taxon>Insecta</taxon>
        <taxon>Pterygota</taxon>
        <taxon>Neoptera</taxon>
        <taxon>Endopterygota</taxon>
        <taxon>Hymenoptera</taxon>
        <taxon>Apocrita</taxon>
        <taxon>Aculeata</taxon>
        <taxon>Formicoidea</taxon>
        <taxon>Formicidae</taxon>
        <taxon>Dorylinae</taxon>
        <taxon>Ooceraea</taxon>
    </lineage>
</organism>
<dbReference type="InterPro" id="IPR058912">
    <property type="entry name" value="HTH_animal"/>
</dbReference>
<dbReference type="Pfam" id="PF26215">
    <property type="entry name" value="HTH_animal"/>
    <property type="match status" value="1"/>
</dbReference>
<evidence type="ECO:0000259" key="2">
    <source>
        <dbReference type="PROSITE" id="PS50878"/>
    </source>
</evidence>
<dbReference type="InterPro" id="IPR035901">
    <property type="entry name" value="GIY-YIG_endonuc_sf"/>
</dbReference>
<dbReference type="PROSITE" id="PS50164">
    <property type="entry name" value="GIY_YIG"/>
    <property type="match status" value="1"/>
</dbReference>
<dbReference type="GO" id="GO:0071897">
    <property type="term" value="P:DNA biosynthetic process"/>
    <property type="evidence" value="ECO:0007669"/>
    <property type="project" value="UniProtKB-ARBA"/>
</dbReference>
<feature type="domain" description="GIY-YIG" evidence="1">
    <location>
        <begin position="256"/>
        <end position="343"/>
    </location>
</feature>
<dbReference type="AlphaFoldDB" id="A0A3L8D673"/>
<proteinExistence type="predicted"/>
<dbReference type="Proteomes" id="UP000279307">
    <property type="component" value="Chromosome 12"/>
</dbReference>
<dbReference type="Gene3D" id="3.40.1440.10">
    <property type="entry name" value="GIY-YIG endonuclease"/>
    <property type="match status" value="1"/>
</dbReference>
<protein>
    <recommendedName>
        <fullName evidence="5">Reverse transcriptase domain-containing protein</fullName>
    </recommendedName>
</protein>
<evidence type="ECO:0000259" key="1">
    <source>
        <dbReference type="PROSITE" id="PS50164"/>
    </source>
</evidence>
<accession>A0A3L8D673</accession>
<dbReference type="InterPro" id="IPR000305">
    <property type="entry name" value="GIY-YIG_endonuc"/>
</dbReference>
<evidence type="ECO:0008006" key="5">
    <source>
        <dbReference type="Google" id="ProtNLM"/>
    </source>
</evidence>
<comment type="caution">
    <text evidence="3">The sequence shown here is derived from an EMBL/GenBank/DDBJ whole genome shotgun (WGS) entry which is preliminary data.</text>
</comment>
<feature type="domain" description="Reverse transcriptase" evidence="2">
    <location>
        <begin position="1"/>
        <end position="111"/>
    </location>
</feature>
<dbReference type="EMBL" id="QOIP01000012">
    <property type="protein sequence ID" value="RLU15955.1"/>
    <property type="molecule type" value="Genomic_DNA"/>
</dbReference>
<name>A0A3L8D673_OOCBI</name>
<dbReference type="PANTHER" id="PTHR21301:SF10">
    <property type="entry name" value="REVERSE TRANSCRIPTASE DOMAIN-CONTAINING PROTEIN"/>
    <property type="match status" value="1"/>
</dbReference>
<dbReference type="CDD" id="cd10442">
    <property type="entry name" value="GIY-YIG_PLEs"/>
    <property type="match status" value="1"/>
</dbReference>
<dbReference type="InterPro" id="IPR043502">
    <property type="entry name" value="DNA/RNA_pol_sf"/>
</dbReference>
<dbReference type="Pfam" id="PF00078">
    <property type="entry name" value="RVT_1"/>
    <property type="match status" value="1"/>
</dbReference>
<gene>
    <name evidence="3" type="ORF">DMN91_011713</name>
</gene>
<sequence length="364" mass="42229">MVLDSTVFTFDGKFYSQVFGTPMGSPLSPIIADIVMEDLETCCLEALDFNSKIYYRYVDDILLFLPTDRIQQVLQVFNSYHPRLQFMIEVEKNNCISFLDTMLIRDNGIVVMNWYRKPTFSGRYLNFFSNHPLQHKIGVITSLIDRAILLSHVKFHSTNIETVKEILLNNCYPSKLVDKHVNKRIKALKHTNMKLNNINEDGDNRAKSVVLPFVNGLSDILHRVFKSYNINVIHTINKRLDCIIKSGKDALPDSNKTGVVYRLKCKDCDACYVGQTKRHLATRVKEHRSDISKREGNWSVVSRHRASLFHDFDWSKVDILHQEQHLHKREVAEMIFIKRHHNAINLQTDTDNLPGVYDPILKNI</sequence>
<dbReference type="PANTHER" id="PTHR21301">
    <property type="entry name" value="REVERSE TRANSCRIPTASE"/>
    <property type="match status" value="1"/>
</dbReference>
<dbReference type="PROSITE" id="PS50878">
    <property type="entry name" value="RT_POL"/>
    <property type="match status" value="1"/>
</dbReference>
<dbReference type="SUPFAM" id="SSF82771">
    <property type="entry name" value="GIY-YIG endonuclease"/>
    <property type="match status" value="1"/>
</dbReference>
<evidence type="ECO:0000313" key="4">
    <source>
        <dbReference type="Proteomes" id="UP000279307"/>
    </source>
</evidence>
<dbReference type="SUPFAM" id="SSF56672">
    <property type="entry name" value="DNA/RNA polymerases"/>
    <property type="match status" value="1"/>
</dbReference>
<dbReference type="OrthoDB" id="7687729at2759"/>